<reference evidence="2 3" key="1">
    <citation type="submission" date="2017-09" db="EMBL/GenBank/DDBJ databases">
        <title>Depth-based differentiation of microbial function through sediment-hosted aquifers and enrichment of novel symbionts in the deep terrestrial subsurface.</title>
        <authorList>
            <person name="Probst A.J."/>
            <person name="Ladd B."/>
            <person name="Jarett J.K."/>
            <person name="Geller-Mcgrath D.E."/>
            <person name="Sieber C.M."/>
            <person name="Emerson J.B."/>
            <person name="Anantharaman K."/>
            <person name="Thomas B.C."/>
            <person name="Malmstrom R."/>
            <person name="Stieglmeier M."/>
            <person name="Klingl A."/>
            <person name="Woyke T."/>
            <person name="Ryan C.M."/>
            <person name="Banfield J.F."/>
        </authorList>
    </citation>
    <scope>NUCLEOTIDE SEQUENCE [LARGE SCALE GENOMIC DNA]</scope>
    <source>
        <strain evidence="2">CG15_BIG_FIL_POST_REV_8_21_14_020_45_12</strain>
    </source>
</reference>
<proteinExistence type="predicted"/>
<dbReference type="Proteomes" id="UP000230292">
    <property type="component" value="Unassembled WGS sequence"/>
</dbReference>
<evidence type="ECO:0000313" key="3">
    <source>
        <dbReference type="Proteomes" id="UP000230292"/>
    </source>
</evidence>
<evidence type="ECO:0000256" key="1">
    <source>
        <dbReference type="SAM" id="MobiDB-lite"/>
    </source>
</evidence>
<accession>A0A2M7H308</accession>
<sequence length="295" mass="33319">MSLTNFNDCTRSQETLMRTYQTNPLRRVALELGLIERGERNLDSLPVAAYQAICGELMNRDCRTGTHGSRRFSHDGAALVARALLTNAPLQAITFICVSDHVGSVRYTKQNGNFQLTAGEVEMFTRAERLREICRQHGVALQWRLMLADAWGSEIFNDRVLPGALDAYCTMMTSECARRGLSSLRWTTFMSDNQTLYEAAMLEADALTTDHMVDWEANIGEIAHDKIADKSRARDKARDHIKMRAAEGRVLVQALGAMLVLSTESRSLQRYDNSLVPRSDYPGHDYMPKYPHQLK</sequence>
<name>A0A2M7H308_9BACT</name>
<evidence type="ECO:0000313" key="2">
    <source>
        <dbReference type="EMBL" id="PIW36622.1"/>
    </source>
</evidence>
<feature type="region of interest" description="Disordered" evidence="1">
    <location>
        <begin position="274"/>
        <end position="295"/>
    </location>
</feature>
<dbReference type="AlphaFoldDB" id="A0A2M7H308"/>
<organism evidence="2 3">
    <name type="scientific">Candidatus Kerfeldbacteria bacterium CG15_BIG_FIL_POST_REV_8_21_14_020_45_12</name>
    <dbReference type="NCBI Taxonomy" id="2014247"/>
    <lineage>
        <taxon>Bacteria</taxon>
        <taxon>Candidatus Kerfeldiibacteriota</taxon>
    </lineage>
</organism>
<gene>
    <name evidence="2" type="ORF">COW24_04405</name>
</gene>
<dbReference type="EMBL" id="PFGC01000045">
    <property type="protein sequence ID" value="PIW36622.1"/>
    <property type="molecule type" value="Genomic_DNA"/>
</dbReference>
<comment type="caution">
    <text evidence="2">The sequence shown here is derived from an EMBL/GenBank/DDBJ whole genome shotgun (WGS) entry which is preliminary data.</text>
</comment>
<protein>
    <submittedName>
        <fullName evidence="2">Uncharacterized protein</fullName>
    </submittedName>
</protein>